<reference evidence="2" key="1">
    <citation type="journal article" date="2021" name="Proc. Natl. Acad. Sci. U.S.A.">
        <title>A Catalog of Tens of Thousands of Viruses from Human Metagenomes Reveals Hidden Associations with Chronic Diseases.</title>
        <authorList>
            <person name="Tisza M.J."/>
            <person name="Buck C.B."/>
        </authorList>
    </citation>
    <scope>NUCLEOTIDE SEQUENCE</scope>
    <source>
        <strain evidence="2">Ctk251</strain>
    </source>
</reference>
<feature type="compositionally biased region" description="Polar residues" evidence="1">
    <location>
        <begin position="1"/>
        <end position="16"/>
    </location>
</feature>
<feature type="compositionally biased region" description="Basic and acidic residues" evidence="1">
    <location>
        <begin position="28"/>
        <end position="65"/>
    </location>
</feature>
<proteinExistence type="predicted"/>
<evidence type="ECO:0008006" key="3">
    <source>
        <dbReference type="Google" id="ProtNLM"/>
    </source>
</evidence>
<organism evidence="2">
    <name type="scientific">Myoviridae sp. ctk251</name>
    <dbReference type="NCBI Taxonomy" id="2826689"/>
    <lineage>
        <taxon>Viruses</taxon>
        <taxon>Duplodnaviria</taxon>
        <taxon>Heunggongvirae</taxon>
        <taxon>Uroviricota</taxon>
        <taxon>Caudoviricetes</taxon>
    </lineage>
</organism>
<accession>A0A8S5MSK4</accession>
<dbReference type="Pfam" id="PF14265">
    <property type="entry name" value="DUF4355"/>
    <property type="match status" value="1"/>
</dbReference>
<dbReference type="EMBL" id="BK014979">
    <property type="protein sequence ID" value="DAD85309.1"/>
    <property type="molecule type" value="Genomic_DNA"/>
</dbReference>
<name>A0A8S5MSK4_9CAUD</name>
<feature type="region of interest" description="Disordered" evidence="1">
    <location>
        <begin position="1"/>
        <end position="65"/>
    </location>
</feature>
<evidence type="ECO:0000256" key="1">
    <source>
        <dbReference type="SAM" id="MobiDB-lite"/>
    </source>
</evidence>
<dbReference type="InterPro" id="IPR025580">
    <property type="entry name" value="Gp46"/>
</dbReference>
<protein>
    <recommendedName>
        <fullName evidence="3">Scaffolding protein</fullName>
    </recommendedName>
</protein>
<sequence>MNMPNEEQPNVTNNGQEVKPEQAGNAEPKPEKQDDGKDYDKLTSELEKLKNRIGKEQHEKHVANDRIKELQAELDKYKQEQVDKDPEKKQDETAKQLEELKKKNEELNQQLVRNNRLNEVNSIFKKSGLNISDGILKMIVTDPNDGDSINANTQAIVDLIRQVQSDSKKELLRGNTPKASGGEVDAVAKALGL</sequence>
<evidence type="ECO:0000313" key="2">
    <source>
        <dbReference type="EMBL" id="DAD85309.1"/>
    </source>
</evidence>
<feature type="region of interest" description="Disordered" evidence="1">
    <location>
        <begin position="77"/>
        <end position="96"/>
    </location>
</feature>